<feature type="compositionally biased region" description="Acidic residues" evidence="1">
    <location>
        <begin position="1"/>
        <end position="10"/>
    </location>
</feature>
<protein>
    <submittedName>
        <fullName evidence="2">Uncharacterized protein</fullName>
    </submittedName>
</protein>
<dbReference type="AlphaFoldDB" id="A0A7S4IQI4"/>
<reference evidence="2" key="1">
    <citation type="submission" date="2021-01" db="EMBL/GenBank/DDBJ databases">
        <authorList>
            <person name="Corre E."/>
            <person name="Pelletier E."/>
            <person name="Niang G."/>
            <person name="Scheremetjew M."/>
            <person name="Finn R."/>
            <person name="Kale V."/>
            <person name="Holt S."/>
            <person name="Cochrane G."/>
            <person name="Meng A."/>
            <person name="Brown T."/>
            <person name="Cohen L."/>
        </authorList>
    </citation>
    <scope>NUCLEOTIDE SEQUENCE</scope>
    <source>
        <strain evidence="2">DIVA3 518/3/11/1/6</strain>
    </source>
</reference>
<evidence type="ECO:0000256" key="1">
    <source>
        <dbReference type="SAM" id="MobiDB-lite"/>
    </source>
</evidence>
<gene>
    <name evidence="2" type="ORF">VSP0166_LOCUS15559</name>
</gene>
<feature type="region of interest" description="Disordered" evidence="1">
    <location>
        <begin position="1"/>
        <end position="45"/>
    </location>
</feature>
<feature type="compositionally biased region" description="Basic and acidic residues" evidence="1">
    <location>
        <begin position="25"/>
        <end position="36"/>
    </location>
</feature>
<organism evidence="2">
    <name type="scientific">Vannella robusta</name>
    <dbReference type="NCBI Taxonomy" id="1487602"/>
    <lineage>
        <taxon>Eukaryota</taxon>
        <taxon>Amoebozoa</taxon>
        <taxon>Discosea</taxon>
        <taxon>Flabellinia</taxon>
        <taxon>Vannellidae</taxon>
        <taxon>Vannella</taxon>
    </lineage>
</organism>
<name>A0A7S4IQI4_9EUKA</name>
<dbReference type="EMBL" id="HBKP01022316">
    <property type="protein sequence ID" value="CAE2236292.1"/>
    <property type="molecule type" value="Transcribed_RNA"/>
</dbReference>
<accession>A0A7S4IQI4</accession>
<sequence length="183" mass="20624">MSAPEAEDVIPVETKNETPEADEVIQERDNRNRDFQRTGGNRPSFRNTQIHEATFADLLEPFPQFSDIPTMKREFGDIAQFGSRSKNAAVKNNIKKATDMAFELIKYYSALSKQSDSFTGNEKVFKQLKEEYAATTQAYGDLTSHLESLVTQLTAENNVLKDALKVEGIEIPSQTRQNDNGKK</sequence>
<proteinExistence type="predicted"/>
<evidence type="ECO:0000313" key="2">
    <source>
        <dbReference type="EMBL" id="CAE2236292.1"/>
    </source>
</evidence>